<dbReference type="InterPro" id="IPR051783">
    <property type="entry name" value="NAD(P)-dependent_oxidoreduct"/>
</dbReference>
<dbReference type="RefSeq" id="WP_147085926.1">
    <property type="nucleotide sequence ID" value="NZ_VORM01000012.1"/>
</dbReference>
<dbReference type="PANTHER" id="PTHR48079">
    <property type="entry name" value="PROTEIN YEEZ"/>
    <property type="match status" value="1"/>
</dbReference>
<evidence type="ECO:0000259" key="1">
    <source>
        <dbReference type="Pfam" id="PF01370"/>
    </source>
</evidence>
<name>A0A5C6ZHC2_9FLAO</name>
<accession>A0A5C6ZHC2</accession>
<dbReference type="Gene3D" id="3.40.50.720">
    <property type="entry name" value="NAD(P)-binding Rossmann-like Domain"/>
    <property type="match status" value="1"/>
</dbReference>
<keyword evidence="3" id="KW-1185">Reference proteome</keyword>
<dbReference type="Pfam" id="PF01370">
    <property type="entry name" value="Epimerase"/>
    <property type="match status" value="1"/>
</dbReference>
<dbReference type="GO" id="GO:0004029">
    <property type="term" value="F:aldehyde dehydrogenase (NAD+) activity"/>
    <property type="evidence" value="ECO:0007669"/>
    <property type="project" value="TreeGrafter"/>
</dbReference>
<evidence type="ECO:0000313" key="2">
    <source>
        <dbReference type="EMBL" id="TXD89568.1"/>
    </source>
</evidence>
<dbReference type="InterPro" id="IPR001509">
    <property type="entry name" value="Epimerase_deHydtase"/>
</dbReference>
<sequence length="270" mass="29873">MEQKSPIAIIGCGWLGLPLAKQFVAEGHTIHGSTTSEEKLAVLALEGIRPFLLDVTSEGIAGQLKACLEGCKILVLNIPPRLRKNPEQDYVGEMQQLLPHIENSSVEQLVFIGSTSVYADDENMPVITEASTFSKSETAQKLVTAEGLFQQNNNFNATILRLSGLIGPNRHPATYLSGRNQIQNPEAPVNLIHRDDAIAIIKSIISQKLWNEAFNASFPSHPAKKEFYTKACEQQNLPLPQFDEQCASKGKTIASNKLLQRLKFQFEHQI</sequence>
<feature type="domain" description="NAD-dependent epimerase/dehydratase" evidence="1">
    <location>
        <begin position="11"/>
        <end position="172"/>
    </location>
</feature>
<dbReference type="SUPFAM" id="SSF51735">
    <property type="entry name" value="NAD(P)-binding Rossmann-fold domains"/>
    <property type="match status" value="1"/>
</dbReference>
<dbReference type="InterPro" id="IPR036291">
    <property type="entry name" value="NAD(P)-bd_dom_sf"/>
</dbReference>
<gene>
    <name evidence="2" type="ORF">ESY86_07215</name>
</gene>
<organism evidence="2 3">
    <name type="scientific">Subsaximicrobium wynnwilliamsii</name>
    <dbReference type="NCBI Taxonomy" id="291179"/>
    <lineage>
        <taxon>Bacteria</taxon>
        <taxon>Pseudomonadati</taxon>
        <taxon>Bacteroidota</taxon>
        <taxon>Flavobacteriia</taxon>
        <taxon>Flavobacteriales</taxon>
        <taxon>Flavobacteriaceae</taxon>
        <taxon>Subsaximicrobium</taxon>
    </lineage>
</organism>
<dbReference type="AlphaFoldDB" id="A0A5C6ZHC2"/>
<protein>
    <submittedName>
        <fullName evidence="2">NAD-dependent epimerase/dehydratase family protein</fullName>
    </submittedName>
</protein>
<dbReference type="OrthoDB" id="751203at2"/>
<dbReference type="PANTHER" id="PTHR48079:SF6">
    <property type="entry name" value="NAD(P)-BINDING DOMAIN-CONTAINING PROTEIN-RELATED"/>
    <property type="match status" value="1"/>
</dbReference>
<proteinExistence type="predicted"/>
<dbReference type="EMBL" id="VORO01000006">
    <property type="protein sequence ID" value="TXD89568.1"/>
    <property type="molecule type" value="Genomic_DNA"/>
</dbReference>
<dbReference type="Proteomes" id="UP000321578">
    <property type="component" value="Unassembled WGS sequence"/>
</dbReference>
<reference evidence="2 3" key="1">
    <citation type="submission" date="2019-08" db="EMBL/GenBank/DDBJ databases">
        <title>Genomes of Subsaximicrobium wynnwilliamsii strains.</title>
        <authorList>
            <person name="Bowman J.P."/>
        </authorList>
    </citation>
    <scope>NUCLEOTIDE SEQUENCE [LARGE SCALE GENOMIC DNA]</scope>
    <source>
        <strain evidence="2 3">2-80-2</strain>
    </source>
</reference>
<comment type="caution">
    <text evidence="2">The sequence shown here is derived from an EMBL/GenBank/DDBJ whole genome shotgun (WGS) entry which is preliminary data.</text>
</comment>
<evidence type="ECO:0000313" key="3">
    <source>
        <dbReference type="Proteomes" id="UP000321578"/>
    </source>
</evidence>
<dbReference type="GO" id="GO:0005737">
    <property type="term" value="C:cytoplasm"/>
    <property type="evidence" value="ECO:0007669"/>
    <property type="project" value="TreeGrafter"/>
</dbReference>